<keyword evidence="4" id="KW-1185">Reference proteome</keyword>
<dbReference type="Pfam" id="PF03779">
    <property type="entry name" value="SPW"/>
    <property type="match status" value="1"/>
</dbReference>
<dbReference type="Proteomes" id="UP001597119">
    <property type="component" value="Unassembled WGS sequence"/>
</dbReference>
<keyword evidence="1" id="KW-1133">Transmembrane helix</keyword>
<evidence type="ECO:0000256" key="1">
    <source>
        <dbReference type="SAM" id="Phobius"/>
    </source>
</evidence>
<protein>
    <recommendedName>
        <fullName evidence="2">SPW repeat-containing integral membrane domain-containing protein</fullName>
    </recommendedName>
</protein>
<sequence>MAGETREHEVDTEYNPNPSESGKWLSAVIALLGAWLIVEAFLFDLVASQFWNDIIVGALLLIVGGYNYSRRASERVGSMSAAVLAALVGLWLIAAPFIFGADFGLTETANPLGFWNDIVVGLIAFVLGAYSAYEVRDQREEVREVAG</sequence>
<dbReference type="EMBL" id="JBHUDJ010000003">
    <property type="protein sequence ID" value="MFD1586995.1"/>
    <property type="molecule type" value="Genomic_DNA"/>
</dbReference>
<accession>A0ABD6C9W6</accession>
<feature type="transmembrane region" description="Helical" evidence="1">
    <location>
        <begin position="49"/>
        <end position="69"/>
    </location>
</feature>
<evidence type="ECO:0000259" key="2">
    <source>
        <dbReference type="Pfam" id="PF03779"/>
    </source>
</evidence>
<keyword evidence="1" id="KW-0812">Transmembrane</keyword>
<feature type="transmembrane region" description="Helical" evidence="1">
    <location>
        <begin position="81"/>
        <end position="101"/>
    </location>
</feature>
<reference evidence="3 4" key="1">
    <citation type="journal article" date="2019" name="Int. J. Syst. Evol. Microbiol.">
        <title>The Global Catalogue of Microorganisms (GCM) 10K type strain sequencing project: providing services to taxonomists for standard genome sequencing and annotation.</title>
        <authorList>
            <consortium name="The Broad Institute Genomics Platform"/>
            <consortium name="The Broad Institute Genome Sequencing Center for Infectious Disease"/>
            <person name="Wu L."/>
            <person name="Ma J."/>
        </authorList>
    </citation>
    <scope>NUCLEOTIDE SEQUENCE [LARGE SCALE GENOMIC DNA]</scope>
    <source>
        <strain evidence="3 4">CGMCC 1.12125</strain>
    </source>
</reference>
<comment type="caution">
    <text evidence="3">The sequence shown here is derived from an EMBL/GenBank/DDBJ whole genome shotgun (WGS) entry which is preliminary data.</text>
</comment>
<keyword evidence="1" id="KW-0472">Membrane</keyword>
<dbReference type="RefSeq" id="WP_247375549.1">
    <property type="nucleotide sequence ID" value="NZ_JALLGV010000001.1"/>
</dbReference>
<dbReference type="AlphaFoldDB" id="A0ABD6C9W6"/>
<evidence type="ECO:0000313" key="3">
    <source>
        <dbReference type="EMBL" id="MFD1586995.1"/>
    </source>
</evidence>
<gene>
    <name evidence="3" type="ORF">ACFR9U_08365</name>
</gene>
<name>A0ABD6C9W6_9EURY</name>
<dbReference type="InterPro" id="IPR005530">
    <property type="entry name" value="SPW"/>
</dbReference>
<feature type="transmembrane region" description="Helical" evidence="1">
    <location>
        <begin position="24"/>
        <end position="43"/>
    </location>
</feature>
<organism evidence="3 4">
    <name type="scientific">Halorientalis brevis</name>
    <dbReference type="NCBI Taxonomy" id="1126241"/>
    <lineage>
        <taxon>Archaea</taxon>
        <taxon>Methanobacteriati</taxon>
        <taxon>Methanobacteriota</taxon>
        <taxon>Stenosarchaea group</taxon>
        <taxon>Halobacteria</taxon>
        <taxon>Halobacteriales</taxon>
        <taxon>Haloarculaceae</taxon>
        <taxon>Halorientalis</taxon>
    </lineage>
</organism>
<feature type="transmembrane region" description="Helical" evidence="1">
    <location>
        <begin position="113"/>
        <end position="133"/>
    </location>
</feature>
<proteinExistence type="predicted"/>
<evidence type="ECO:0000313" key="4">
    <source>
        <dbReference type="Proteomes" id="UP001597119"/>
    </source>
</evidence>
<feature type="domain" description="SPW repeat-containing integral membrane" evidence="2">
    <location>
        <begin position="24"/>
        <end position="129"/>
    </location>
</feature>